<gene>
    <name evidence="2" type="ORF">D1012_07045</name>
</gene>
<dbReference type="GO" id="GO:0004497">
    <property type="term" value="F:monooxygenase activity"/>
    <property type="evidence" value="ECO:0007669"/>
    <property type="project" value="UniProtKB-KW"/>
</dbReference>
<keyword evidence="3" id="KW-1185">Reference proteome</keyword>
<dbReference type="InterPro" id="IPR011008">
    <property type="entry name" value="Dimeric_a/b-barrel"/>
</dbReference>
<name>A0A411Z3M8_9RHOB</name>
<dbReference type="Proteomes" id="UP000284547">
    <property type="component" value="Unassembled WGS sequence"/>
</dbReference>
<dbReference type="RefSeq" id="WP_118150661.1">
    <property type="nucleotide sequence ID" value="NZ_QWEY01000003.1"/>
</dbReference>
<organism evidence="2 3">
    <name type="scientific">Pseudotabrizicola alkalilacus</name>
    <dbReference type="NCBI Taxonomy" id="2305252"/>
    <lineage>
        <taxon>Bacteria</taxon>
        <taxon>Pseudomonadati</taxon>
        <taxon>Pseudomonadota</taxon>
        <taxon>Alphaproteobacteria</taxon>
        <taxon>Rhodobacterales</taxon>
        <taxon>Paracoccaceae</taxon>
        <taxon>Pseudotabrizicola</taxon>
    </lineage>
</organism>
<comment type="caution">
    <text evidence="2">The sequence shown here is derived from an EMBL/GenBank/DDBJ whole genome shotgun (WGS) entry which is preliminary data.</text>
</comment>
<dbReference type="Pfam" id="PF03992">
    <property type="entry name" value="ABM"/>
    <property type="match status" value="1"/>
</dbReference>
<proteinExistence type="predicted"/>
<feature type="domain" description="ABM" evidence="1">
    <location>
        <begin position="13"/>
        <end position="75"/>
    </location>
</feature>
<dbReference type="InterPro" id="IPR007138">
    <property type="entry name" value="ABM_dom"/>
</dbReference>
<accession>A0A411Z3M8</accession>
<evidence type="ECO:0000313" key="3">
    <source>
        <dbReference type="Proteomes" id="UP000284547"/>
    </source>
</evidence>
<evidence type="ECO:0000259" key="1">
    <source>
        <dbReference type="Pfam" id="PF03992"/>
    </source>
</evidence>
<keyword evidence="2" id="KW-0503">Monooxygenase</keyword>
<evidence type="ECO:0000313" key="2">
    <source>
        <dbReference type="EMBL" id="RGP37671.1"/>
    </source>
</evidence>
<sequence length="92" mass="10926">MIRLKGHLICMTEAEAQTVRAHVPEHIRLTRLEPGCLSFDVVQTDDPLIWDVQETFRTRDDFDAHQTRTRASHWFESTRHILRDFRVEDLPD</sequence>
<dbReference type="EMBL" id="QWEY01000003">
    <property type="protein sequence ID" value="RGP37671.1"/>
    <property type="molecule type" value="Genomic_DNA"/>
</dbReference>
<dbReference type="OrthoDB" id="9797178at2"/>
<dbReference type="AlphaFoldDB" id="A0A411Z3M8"/>
<reference evidence="2 3" key="1">
    <citation type="submission" date="2018-08" db="EMBL/GenBank/DDBJ databases">
        <title>Flavobacterium tibetense sp. nov., isolated from a wetland YonghuCo on Tibetan Plateau.</title>
        <authorList>
            <person name="Phurbu D."/>
            <person name="Lu H."/>
            <person name="Xing P."/>
        </authorList>
    </citation>
    <scope>NUCLEOTIDE SEQUENCE [LARGE SCALE GENOMIC DNA]</scope>
    <source>
        <strain evidence="2 3">DJC</strain>
    </source>
</reference>
<keyword evidence="2" id="KW-0560">Oxidoreductase</keyword>
<protein>
    <submittedName>
        <fullName evidence="2">Antibiotic biosynthesis monooxygenase</fullName>
    </submittedName>
</protein>
<dbReference type="SUPFAM" id="SSF54909">
    <property type="entry name" value="Dimeric alpha+beta barrel"/>
    <property type="match status" value="1"/>
</dbReference>
<dbReference type="Gene3D" id="3.30.70.100">
    <property type="match status" value="1"/>
</dbReference>